<feature type="active site" evidence="6 7">
    <location>
        <position position="179"/>
    </location>
</feature>
<comment type="function">
    <text evidence="4">May play the central regulatory role in sporulation. It may be an element of the effector pathway responsible for the activation of sporulation genes in response to nutritional stress. Spo0A may act in concert with spo0H (a sigma factor) to control the expression of some genes that are critical to the sporulation process.</text>
</comment>
<feature type="active site" evidence="6 7">
    <location>
        <position position="303"/>
    </location>
</feature>
<dbReference type="Proteomes" id="UP000574276">
    <property type="component" value="Unassembled WGS sequence"/>
</dbReference>
<evidence type="ECO:0000256" key="4">
    <source>
        <dbReference type="ARBA" id="ARBA00024867"/>
    </source>
</evidence>
<evidence type="ECO:0000313" key="12">
    <source>
        <dbReference type="EMBL" id="MBB2182761.1"/>
    </source>
</evidence>
<evidence type="ECO:0000256" key="2">
    <source>
        <dbReference type="ARBA" id="ARBA00022500"/>
    </source>
</evidence>
<evidence type="ECO:0000256" key="9">
    <source>
        <dbReference type="SAM" id="MobiDB-lite"/>
    </source>
</evidence>
<evidence type="ECO:0000256" key="7">
    <source>
        <dbReference type="PROSITE-ProRule" id="PRU00050"/>
    </source>
</evidence>
<feature type="domain" description="Response regulatory" evidence="10">
    <location>
        <begin position="4"/>
        <end position="124"/>
    </location>
</feature>
<evidence type="ECO:0000256" key="3">
    <source>
        <dbReference type="ARBA" id="ARBA00022801"/>
    </source>
</evidence>
<protein>
    <recommendedName>
        <fullName evidence="6">Protein-glutamate methylesterase/protein-glutamine glutaminase</fullName>
        <ecNumber evidence="6">3.1.1.61</ecNumber>
        <ecNumber evidence="6">3.5.1.44</ecNumber>
    </recommendedName>
</protein>
<keyword evidence="12" id="KW-0489">Methyltransferase</keyword>
<gene>
    <name evidence="6 12" type="primary">cheB</name>
    <name evidence="12" type="ORF">H0486_07710</name>
</gene>
<dbReference type="AlphaFoldDB" id="A0A839K239"/>
<dbReference type="PROSITE" id="PS50122">
    <property type="entry name" value="CHEB"/>
    <property type="match status" value="1"/>
</dbReference>
<keyword evidence="13" id="KW-1185">Reference proteome</keyword>
<dbReference type="PANTHER" id="PTHR42872:SF6">
    <property type="entry name" value="PROTEIN-GLUTAMATE METHYLESTERASE_PROTEIN-GLUTAMINE GLUTAMINASE"/>
    <property type="match status" value="1"/>
</dbReference>
<comment type="catalytic activity">
    <reaction evidence="5 6">
        <text>[protein]-L-glutamate 5-O-methyl ester + H2O = L-glutamyl-[protein] + methanol + H(+)</text>
        <dbReference type="Rhea" id="RHEA:23236"/>
        <dbReference type="Rhea" id="RHEA-COMP:10208"/>
        <dbReference type="Rhea" id="RHEA-COMP:10311"/>
        <dbReference type="ChEBI" id="CHEBI:15377"/>
        <dbReference type="ChEBI" id="CHEBI:15378"/>
        <dbReference type="ChEBI" id="CHEBI:17790"/>
        <dbReference type="ChEBI" id="CHEBI:29973"/>
        <dbReference type="ChEBI" id="CHEBI:82795"/>
        <dbReference type="EC" id="3.1.1.61"/>
    </reaction>
</comment>
<dbReference type="SUPFAM" id="SSF52738">
    <property type="entry name" value="Methylesterase CheB, C-terminal domain"/>
    <property type="match status" value="1"/>
</dbReference>
<dbReference type="PIRSF" id="PIRSF000876">
    <property type="entry name" value="RR_chemtxs_CheB"/>
    <property type="match status" value="1"/>
</dbReference>
<keyword evidence="2 6" id="KW-0145">Chemotaxis</keyword>
<proteinExistence type="inferred from homology"/>
<evidence type="ECO:0000259" key="11">
    <source>
        <dbReference type="PROSITE" id="PS50122"/>
    </source>
</evidence>
<dbReference type="InterPro" id="IPR001789">
    <property type="entry name" value="Sig_transdc_resp-reg_receiver"/>
</dbReference>
<dbReference type="Gene3D" id="3.40.50.180">
    <property type="entry name" value="Methylesterase CheB, C-terminal domain"/>
    <property type="match status" value="1"/>
</dbReference>
<dbReference type="Gene3D" id="3.40.50.2300">
    <property type="match status" value="1"/>
</dbReference>
<dbReference type="InterPro" id="IPR035909">
    <property type="entry name" value="CheB_C"/>
</dbReference>
<dbReference type="GO" id="GO:0008984">
    <property type="term" value="F:protein-glutamate methylesterase activity"/>
    <property type="evidence" value="ECO:0007669"/>
    <property type="project" value="UniProtKB-UniRule"/>
</dbReference>
<dbReference type="SUPFAM" id="SSF52172">
    <property type="entry name" value="CheY-like"/>
    <property type="match status" value="1"/>
</dbReference>
<feature type="domain" description="CheB-type methylesterase" evidence="11">
    <location>
        <begin position="167"/>
        <end position="362"/>
    </location>
</feature>
<dbReference type="GO" id="GO:0008168">
    <property type="term" value="F:methyltransferase activity"/>
    <property type="evidence" value="ECO:0007669"/>
    <property type="project" value="UniProtKB-KW"/>
</dbReference>
<dbReference type="SMART" id="SM00448">
    <property type="entry name" value="REC"/>
    <property type="match status" value="1"/>
</dbReference>
<keyword evidence="6 8" id="KW-0597">Phosphoprotein</keyword>
<dbReference type="GO" id="GO:0000156">
    <property type="term" value="F:phosphorelay response regulator activity"/>
    <property type="evidence" value="ECO:0007669"/>
    <property type="project" value="InterPro"/>
</dbReference>
<dbReference type="PROSITE" id="PS50110">
    <property type="entry name" value="RESPONSE_REGULATORY"/>
    <property type="match status" value="1"/>
</dbReference>
<dbReference type="InterPro" id="IPR011006">
    <property type="entry name" value="CheY-like_superfamily"/>
</dbReference>
<evidence type="ECO:0000256" key="6">
    <source>
        <dbReference type="HAMAP-Rule" id="MF_00099"/>
    </source>
</evidence>
<evidence type="ECO:0000256" key="1">
    <source>
        <dbReference type="ARBA" id="ARBA00022490"/>
    </source>
</evidence>
<dbReference type="Pfam" id="PF01339">
    <property type="entry name" value="CheB_methylest"/>
    <property type="match status" value="1"/>
</dbReference>
<dbReference type="InterPro" id="IPR000673">
    <property type="entry name" value="Sig_transdc_resp-reg_Me-estase"/>
</dbReference>
<dbReference type="EC" id="3.1.1.61" evidence="6"/>
<dbReference type="Pfam" id="PF00072">
    <property type="entry name" value="Response_reg"/>
    <property type="match status" value="1"/>
</dbReference>
<dbReference type="PANTHER" id="PTHR42872">
    <property type="entry name" value="PROTEIN-GLUTAMATE METHYLESTERASE/PROTEIN-GLUTAMINE GLUTAMINASE"/>
    <property type="match status" value="1"/>
</dbReference>
<feature type="region of interest" description="Disordered" evidence="9">
    <location>
        <begin position="139"/>
        <end position="163"/>
    </location>
</feature>
<comment type="caution">
    <text evidence="12">The sequence shown here is derived from an EMBL/GenBank/DDBJ whole genome shotgun (WGS) entry which is preliminary data.</text>
</comment>
<dbReference type="NCBIfam" id="NF001965">
    <property type="entry name" value="PRK00742.1"/>
    <property type="match status" value="1"/>
</dbReference>
<comment type="similarity">
    <text evidence="6">Belongs to the CheB family.</text>
</comment>
<dbReference type="GO" id="GO:0006935">
    <property type="term" value="P:chemotaxis"/>
    <property type="evidence" value="ECO:0007669"/>
    <property type="project" value="UniProtKB-UniRule"/>
</dbReference>
<keyword evidence="3 6" id="KW-0378">Hydrolase</keyword>
<keyword evidence="12" id="KW-0808">Transferase</keyword>
<comment type="function">
    <text evidence="6">Involved in chemotaxis. Part of a chemotaxis signal transduction system that modulates chemotaxis in response to various stimuli. Catalyzes the demethylation of specific methylglutamate residues introduced into the chemoreceptors (methyl-accepting chemotaxis proteins or MCP) by CheR. Also mediates the irreversible deamidation of specific glutamine residues to glutamic acid.</text>
</comment>
<evidence type="ECO:0000256" key="5">
    <source>
        <dbReference type="ARBA" id="ARBA00048267"/>
    </source>
</evidence>
<dbReference type="CDD" id="cd16432">
    <property type="entry name" value="CheB_Rec"/>
    <property type="match status" value="1"/>
</dbReference>
<reference evidence="12 13" key="1">
    <citation type="submission" date="2020-07" db="EMBL/GenBank/DDBJ databases">
        <title>Characterization and genome sequencing of isolate MD1, a novel member within the family Lachnospiraceae.</title>
        <authorList>
            <person name="Rettenmaier R."/>
            <person name="Di Bello L."/>
            <person name="Zinser C."/>
            <person name="Scheitz K."/>
            <person name="Liebl W."/>
            <person name="Zverlov V."/>
        </authorList>
    </citation>
    <scope>NUCLEOTIDE SEQUENCE [LARGE SCALE GENOMIC DNA]</scope>
    <source>
        <strain evidence="12 13">MD1</strain>
    </source>
</reference>
<organism evidence="12 13">
    <name type="scientific">Variimorphobacter saccharofermentans</name>
    <dbReference type="NCBI Taxonomy" id="2755051"/>
    <lineage>
        <taxon>Bacteria</taxon>
        <taxon>Bacillati</taxon>
        <taxon>Bacillota</taxon>
        <taxon>Clostridia</taxon>
        <taxon>Lachnospirales</taxon>
        <taxon>Lachnospiraceae</taxon>
        <taxon>Variimorphobacter</taxon>
    </lineage>
</organism>
<dbReference type="RefSeq" id="WP_228352460.1">
    <property type="nucleotide sequence ID" value="NZ_JACEGA010000001.1"/>
</dbReference>
<comment type="domain">
    <text evidence="6">Contains a C-terminal catalytic domain, and an N-terminal region which modulates catalytic activity.</text>
</comment>
<comment type="catalytic activity">
    <reaction evidence="6">
        <text>L-glutaminyl-[protein] + H2O = L-glutamyl-[protein] + NH4(+)</text>
        <dbReference type="Rhea" id="RHEA:16441"/>
        <dbReference type="Rhea" id="RHEA-COMP:10207"/>
        <dbReference type="Rhea" id="RHEA-COMP:10208"/>
        <dbReference type="ChEBI" id="CHEBI:15377"/>
        <dbReference type="ChEBI" id="CHEBI:28938"/>
        <dbReference type="ChEBI" id="CHEBI:29973"/>
        <dbReference type="ChEBI" id="CHEBI:30011"/>
        <dbReference type="EC" id="3.5.1.44"/>
    </reaction>
</comment>
<evidence type="ECO:0000259" key="10">
    <source>
        <dbReference type="PROSITE" id="PS50110"/>
    </source>
</evidence>
<comment type="PTM">
    <text evidence="6">Phosphorylated by CheA. Phosphorylation of the N-terminal regulatory domain activates the methylesterase activity.</text>
</comment>
<comment type="subcellular location">
    <subcellularLocation>
        <location evidence="6">Cytoplasm</location>
    </subcellularLocation>
</comment>
<feature type="active site" evidence="6 7">
    <location>
        <position position="206"/>
    </location>
</feature>
<dbReference type="EC" id="3.5.1.44" evidence="6"/>
<feature type="modified residue" description="4-aspartylphosphate" evidence="6 8">
    <location>
        <position position="57"/>
    </location>
</feature>
<accession>A0A839K239</accession>
<dbReference type="CDD" id="cd17541">
    <property type="entry name" value="REC_CheB-like"/>
    <property type="match status" value="1"/>
</dbReference>
<dbReference type="InterPro" id="IPR008248">
    <property type="entry name" value="CheB-like"/>
</dbReference>
<sequence>MKKKILIIDDSALMRRVLSDIINVDSRFQVTEVASNGLDGLFLLQSRGYEFDAVLLDINMPRMNGLELLAELKRQKIQANIIVVSNVTKSDAKETIQALELGAFDFVTKPDSYLEVKSNTFSDRILECLAVATRADESSTSNELPEKAVPDQTSKLPSHKKNHIKSTQCTNKLVALACSTGGPKALHTVIPKLPKNLNAGVLIVQHMPEGFTKSLADRLNDLSSITVKEAEDGDILSKGTVYIAKGGYQMRLRKMDDGRHSIALSKEAPRHGLLPCADIMYESLVDTDFDQITCVVLTGMGGDGTAGITKLSKKQNIYVIAQNEETSIVYGMPKVIKDAGLVDEVVALNEVSDAIIKNVGVC</sequence>
<dbReference type="HAMAP" id="MF_00099">
    <property type="entry name" value="CheB_chemtxs"/>
    <property type="match status" value="1"/>
</dbReference>
<name>A0A839K239_9FIRM</name>
<dbReference type="EMBL" id="JACEGA010000001">
    <property type="protein sequence ID" value="MBB2182761.1"/>
    <property type="molecule type" value="Genomic_DNA"/>
</dbReference>
<dbReference type="GO" id="GO:0005737">
    <property type="term" value="C:cytoplasm"/>
    <property type="evidence" value="ECO:0007669"/>
    <property type="project" value="UniProtKB-SubCell"/>
</dbReference>
<dbReference type="GO" id="GO:0032259">
    <property type="term" value="P:methylation"/>
    <property type="evidence" value="ECO:0007669"/>
    <property type="project" value="UniProtKB-KW"/>
</dbReference>
<dbReference type="GO" id="GO:0050568">
    <property type="term" value="F:protein-glutamine glutaminase activity"/>
    <property type="evidence" value="ECO:0007669"/>
    <property type="project" value="UniProtKB-UniRule"/>
</dbReference>
<keyword evidence="1 6" id="KW-0963">Cytoplasm</keyword>
<evidence type="ECO:0000313" key="13">
    <source>
        <dbReference type="Proteomes" id="UP000574276"/>
    </source>
</evidence>
<evidence type="ECO:0000256" key="8">
    <source>
        <dbReference type="PROSITE-ProRule" id="PRU00169"/>
    </source>
</evidence>